<dbReference type="EMBL" id="CAKMRJ010000002">
    <property type="protein sequence ID" value="CAH1416404.1"/>
    <property type="molecule type" value="Genomic_DNA"/>
</dbReference>
<comment type="caution">
    <text evidence="7">The sequence shown here is derived from an EMBL/GenBank/DDBJ whole genome shotgun (WGS) entry which is preliminary data.</text>
</comment>
<dbReference type="GO" id="GO:0019843">
    <property type="term" value="F:rRNA binding"/>
    <property type="evidence" value="ECO:0007669"/>
    <property type="project" value="UniProtKB-UniRule"/>
</dbReference>
<feature type="compositionally biased region" description="Basic and acidic residues" evidence="5">
    <location>
        <begin position="336"/>
        <end position="363"/>
    </location>
</feature>
<sequence length="377" mass="43089">MGPLLLKNKNILCNILADKEAKSAKRPIRIPPAGYRRNQQLRYIMLRIKTPKSLRAKRELEKRAPRLVEFGKKTLLLHGTKTSNVLNAVLTEIYHLKKDNAVKYSRRNDNIRPFESGGETSLEFYSLKTDCSLFVYGSHSKKRPDNLVIGRTYDHHIYDLVELGVENFKSMASFSYDKRIAPLIGSKPFFAFIGEGFENNDELKHLKEVLLDLFRGQVVKNLNLAGLDRVYVCTAVSPTKVLFTHCALRLKKSGNIVPKMELVEVGPSMDLVVRRHRRPDESLRKEAMKIAPELTKKKEKNVSKDPIEGKIGKIYVPDQQVGNASLPFKPKGVKRERREAKEAKVEKKQKESEGKEGKESIKHSEKKRKKQKDDDSA</sequence>
<feature type="region of interest" description="Disordered" evidence="5">
    <location>
        <begin position="322"/>
        <end position="377"/>
    </location>
</feature>
<dbReference type="PANTHER" id="PTHR12728:SF0">
    <property type="entry name" value="RIBOSOME PRODUCTION FACTOR 2 HOMOLOG"/>
    <property type="match status" value="1"/>
</dbReference>
<protein>
    <recommendedName>
        <fullName evidence="4">Ribosome production factor 2 homolog</fullName>
    </recommendedName>
    <alternativeName>
        <fullName evidence="4">Ribosome biogenesis protein RPF2 homolog</fullName>
    </alternativeName>
</protein>
<accession>A0AAU9LX73</accession>
<evidence type="ECO:0000313" key="7">
    <source>
        <dbReference type="EMBL" id="CAH1416404.1"/>
    </source>
</evidence>
<dbReference type="GO" id="GO:0000463">
    <property type="term" value="P:maturation of LSU-rRNA from tricistronic rRNA transcript (SSU-rRNA, 5.8S rRNA, LSU-rRNA)"/>
    <property type="evidence" value="ECO:0007669"/>
    <property type="project" value="TreeGrafter"/>
</dbReference>
<organism evidence="7 8">
    <name type="scientific">Lactuca virosa</name>
    <dbReference type="NCBI Taxonomy" id="75947"/>
    <lineage>
        <taxon>Eukaryota</taxon>
        <taxon>Viridiplantae</taxon>
        <taxon>Streptophyta</taxon>
        <taxon>Embryophyta</taxon>
        <taxon>Tracheophyta</taxon>
        <taxon>Spermatophyta</taxon>
        <taxon>Magnoliopsida</taxon>
        <taxon>eudicotyledons</taxon>
        <taxon>Gunneridae</taxon>
        <taxon>Pentapetalae</taxon>
        <taxon>asterids</taxon>
        <taxon>campanulids</taxon>
        <taxon>Asterales</taxon>
        <taxon>Asteraceae</taxon>
        <taxon>Cichorioideae</taxon>
        <taxon>Cichorieae</taxon>
        <taxon>Lactucinae</taxon>
        <taxon>Lactuca</taxon>
    </lineage>
</organism>
<evidence type="ECO:0000256" key="4">
    <source>
        <dbReference type="RuleBase" id="RU367086"/>
    </source>
</evidence>
<evidence type="ECO:0000256" key="5">
    <source>
        <dbReference type="SAM" id="MobiDB-lite"/>
    </source>
</evidence>
<dbReference type="SMART" id="SM00879">
    <property type="entry name" value="Brix"/>
    <property type="match status" value="1"/>
</dbReference>
<comment type="similarity">
    <text evidence="2 4">Belongs to the RPF2 family.</text>
</comment>
<dbReference type="Proteomes" id="UP001157418">
    <property type="component" value="Unassembled WGS sequence"/>
</dbReference>
<evidence type="ECO:0000256" key="3">
    <source>
        <dbReference type="ARBA" id="ARBA00023242"/>
    </source>
</evidence>
<dbReference type="GO" id="GO:0000027">
    <property type="term" value="P:ribosomal large subunit assembly"/>
    <property type="evidence" value="ECO:0007669"/>
    <property type="project" value="InterPro"/>
</dbReference>
<keyword evidence="3 4" id="KW-0539">Nucleus</keyword>
<dbReference type="GO" id="GO:0005730">
    <property type="term" value="C:nucleolus"/>
    <property type="evidence" value="ECO:0007669"/>
    <property type="project" value="UniProtKB-SubCell"/>
</dbReference>
<proteinExistence type="inferred from homology"/>
<feature type="domain" description="Brix" evidence="6">
    <location>
        <begin position="72"/>
        <end position="282"/>
    </location>
</feature>
<dbReference type="Pfam" id="PF04427">
    <property type="entry name" value="Brix"/>
    <property type="match status" value="1"/>
</dbReference>
<dbReference type="PROSITE" id="PS50833">
    <property type="entry name" value="BRIX"/>
    <property type="match status" value="1"/>
</dbReference>
<comment type="subcellular location">
    <subcellularLocation>
        <location evidence="1 4">Nucleus</location>
        <location evidence="1 4">Nucleolus</location>
    </subcellularLocation>
</comment>
<dbReference type="PANTHER" id="PTHR12728">
    <property type="entry name" value="BRIX DOMAIN CONTAINING PROTEIN"/>
    <property type="match status" value="1"/>
</dbReference>
<evidence type="ECO:0000313" key="8">
    <source>
        <dbReference type="Proteomes" id="UP001157418"/>
    </source>
</evidence>
<reference evidence="7 8" key="1">
    <citation type="submission" date="2022-01" db="EMBL/GenBank/DDBJ databases">
        <authorList>
            <person name="Xiong W."/>
            <person name="Schranz E."/>
        </authorList>
    </citation>
    <scope>NUCLEOTIDE SEQUENCE [LARGE SCALE GENOMIC DNA]</scope>
</reference>
<name>A0AAU9LX73_9ASTR</name>
<dbReference type="AlphaFoldDB" id="A0AAU9LX73"/>
<gene>
    <name evidence="7" type="ORF">LVIROSA_LOCUS4169</name>
</gene>
<dbReference type="InterPro" id="IPR007109">
    <property type="entry name" value="Brix"/>
</dbReference>
<evidence type="ECO:0000256" key="2">
    <source>
        <dbReference type="ARBA" id="ARBA00010782"/>
    </source>
</evidence>
<dbReference type="InterPro" id="IPR039770">
    <property type="entry name" value="Rpf2"/>
</dbReference>
<evidence type="ECO:0000259" key="6">
    <source>
        <dbReference type="PROSITE" id="PS50833"/>
    </source>
</evidence>
<keyword evidence="8" id="KW-1185">Reference proteome</keyword>
<evidence type="ECO:0000256" key="1">
    <source>
        <dbReference type="ARBA" id="ARBA00004604"/>
    </source>
</evidence>